<dbReference type="EMBL" id="GEDV01006920">
    <property type="protein sequence ID" value="JAP81637.1"/>
    <property type="molecule type" value="Transcribed_RNA"/>
</dbReference>
<dbReference type="InterPro" id="IPR002970">
    <property type="entry name" value="Tick_his-bd"/>
</dbReference>
<dbReference type="Gene3D" id="2.40.128.20">
    <property type="match status" value="1"/>
</dbReference>
<dbReference type="GO" id="GO:0043176">
    <property type="term" value="F:amine binding"/>
    <property type="evidence" value="ECO:0007669"/>
    <property type="project" value="InterPro"/>
</dbReference>
<proteinExistence type="predicted"/>
<sequence>MLYLVPSNTHYEIFSPIVIPNHKEREVFERTTQMNTIVRSSVLLIAYWVFCEGQTDYSKMDPEKLKYIDYTNELLNGSTQLFLKWGYGGPLHNNGCICWTSNKSSVPNAPTYRRSLTYYNQTIPECGHWEERDTYWAAGATNYTPMVGVESFAGRRKETFDYTLLFARPTCFVMGILGDTAAKQSNATGSPPVEADNSTCQLWAQRHNNNATDRKSCEEAFQSNCSSILGEGDWYRRGHKMCNYTDETQDL</sequence>
<protein>
    <submittedName>
        <fullName evidence="1">Lipocalin</fullName>
    </submittedName>
</protein>
<name>A0A131YRR3_RHIAP</name>
<dbReference type="Pfam" id="PF02098">
    <property type="entry name" value="His_binding"/>
    <property type="match status" value="1"/>
</dbReference>
<evidence type="ECO:0000313" key="1">
    <source>
        <dbReference type="EMBL" id="JAP81637.1"/>
    </source>
</evidence>
<organism evidence="1">
    <name type="scientific">Rhipicephalus appendiculatus</name>
    <name type="common">Brown ear tick</name>
    <dbReference type="NCBI Taxonomy" id="34631"/>
    <lineage>
        <taxon>Eukaryota</taxon>
        <taxon>Metazoa</taxon>
        <taxon>Ecdysozoa</taxon>
        <taxon>Arthropoda</taxon>
        <taxon>Chelicerata</taxon>
        <taxon>Arachnida</taxon>
        <taxon>Acari</taxon>
        <taxon>Parasitiformes</taxon>
        <taxon>Ixodida</taxon>
        <taxon>Ixodoidea</taxon>
        <taxon>Ixodidae</taxon>
        <taxon>Rhipicephalinae</taxon>
        <taxon>Rhipicephalus</taxon>
        <taxon>Rhipicephalus</taxon>
    </lineage>
</organism>
<dbReference type="SUPFAM" id="SSF50814">
    <property type="entry name" value="Lipocalins"/>
    <property type="match status" value="1"/>
</dbReference>
<dbReference type="GO" id="GO:0030682">
    <property type="term" value="P:symbiont-mediated perturbation of host defenses"/>
    <property type="evidence" value="ECO:0007669"/>
    <property type="project" value="InterPro"/>
</dbReference>
<reference evidence="1" key="1">
    <citation type="journal article" date="2016" name="Ticks Tick Borne Dis.">
        <title>De novo assembly and annotation of the salivary gland transcriptome of Rhipicephalus appendiculatus male and female ticks during blood feeding.</title>
        <authorList>
            <person name="de Castro M.H."/>
            <person name="de Klerk D."/>
            <person name="Pienaar R."/>
            <person name="Latif A.A."/>
            <person name="Rees D.J."/>
            <person name="Mans B.J."/>
        </authorList>
    </citation>
    <scope>NUCLEOTIDE SEQUENCE</scope>
    <source>
        <tissue evidence="1">Salivary glands</tissue>
    </source>
</reference>
<accession>A0A131YRR3</accession>
<dbReference type="AlphaFoldDB" id="A0A131YRR3"/>
<dbReference type="InterPro" id="IPR012674">
    <property type="entry name" value="Calycin"/>
</dbReference>